<organism evidence="1 2">
    <name type="scientific">Eggerthella lenta</name>
    <name type="common">Eubacterium lentum</name>
    <dbReference type="NCBI Taxonomy" id="84112"/>
    <lineage>
        <taxon>Bacteria</taxon>
        <taxon>Bacillati</taxon>
        <taxon>Actinomycetota</taxon>
        <taxon>Coriobacteriia</taxon>
        <taxon>Eggerthellales</taxon>
        <taxon>Eggerthellaceae</taxon>
        <taxon>Eggerthella</taxon>
    </lineage>
</organism>
<reference evidence="1 2" key="1">
    <citation type="journal article" date="2018" name="Elife">
        <title>Discovery and characterization of a prevalent human gut bacterial enzyme sufficient for the inactivation of a family of plant toxins.</title>
        <authorList>
            <person name="Koppel N."/>
            <person name="Bisanz J.E."/>
            <person name="Pandelia M.E."/>
            <person name="Turnbaugh P.J."/>
            <person name="Balskus E.P."/>
        </authorList>
    </citation>
    <scope>NUCLEOTIDE SEQUENCE [LARGE SCALE GENOMIC DNA]</scope>
    <source>
        <strain evidence="1 2">FAA1-1-60AUCSF</strain>
    </source>
</reference>
<dbReference type="Gene3D" id="2.60.40.2340">
    <property type="match status" value="1"/>
</dbReference>
<dbReference type="EMBL" id="PPTY01000001">
    <property type="protein sequence ID" value="RDB89040.1"/>
    <property type="molecule type" value="Genomic_DNA"/>
</dbReference>
<comment type="caution">
    <text evidence="1">The sequence shown here is derived from an EMBL/GenBank/DDBJ whole genome shotgun (WGS) entry which is preliminary data.</text>
</comment>
<sequence length="92" mass="9485">MGDCDMTAFSIGGSVGVIDQDGLTVAVSVPAGTDTSALVATFEHTGAKVQVANRNQTSGETANDFSSPKNYKVIAENGESKTYAVTVEVEPE</sequence>
<dbReference type="Proteomes" id="UP000253857">
    <property type="component" value="Unassembled WGS sequence"/>
</dbReference>
<dbReference type="RefSeq" id="WP_035585341.1">
    <property type="nucleotide sequence ID" value="NZ_PPTY01000001.1"/>
</dbReference>
<name>A0A369NEX8_EGGLN</name>
<dbReference type="AlphaFoldDB" id="A0A369NEX8"/>
<evidence type="ECO:0000313" key="1">
    <source>
        <dbReference type="EMBL" id="RDB89040.1"/>
    </source>
</evidence>
<accession>A0A369NEX8</accession>
<evidence type="ECO:0000313" key="2">
    <source>
        <dbReference type="Proteomes" id="UP000253857"/>
    </source>
</evidence>
<proteinExistence type="predicted"/>
<protein>
    <submittedName>
        <fullName evidence="1">Uncharacterized protein</fullName>
    </submittedName>
</protein>
<gene>
    <name evidence="1" type="ORF">C1871_00800</name>
</gene>